<reference evidence="1" key="1">
    <citation type="submission" date="2017-12" db="EMBL/GenBank/DDBJ databases">
        <title>High-resolution comparative analysis of great ape genomes.</title>
        <authorList>
            <person name="Pollen A."/>
            <person name="Hastie A."/>
            <person name="Hormozdiari F."/>
            <person name="Dougherty M."/>
            <person name="Liu R."/>
            <person name="Chaisson M."/>
            <person name="Hoppe E."/>
            <person name="Hill C."/>
            <person name="Pang A."/>
            <person name="Hillier L."/>
            <person name="Baker C."/>
            <person name="Armstrong J."/>
            <person name="Shendure J."/>
            <person name="Paten B."/>
            <person name="Wilson R."/>
            <person name="Chao H."/>
            <person name="Schneider V."/>
            <person name="Ventura M."/>
            <person name="Kronenberg Z."/>
            <person name="Murali S."/>
            <person name="Gordon D."/>
            <person name="Cantsilieris S."/>
            <person name="Munson K."/>
            <person name="Nelson B."/>
            <person name="Raja A."/>
            <person name="Underwood J."/>
            <person name="Diekhans M."/>
            <person name="Fiddes I."/>
            <person name="Haussler D."/>
            <person name="Eichler E."/>
        </authorList>
    </citation>
    <scope>NUCLEOTIDE SEQUENCE [LARGE SCALE GENOMIC DNA]</scope>
    <source>
        <strain evidence="1">Susie</strain>
    </source>
</reference>
<name>A0A2J8R8T1_PONAB</name>
<evidence type="ECO:0000313" key="1">
    <source>
        <dbReference type="EMBL" id="PNJ04925.1"/>
    </source>
</evidence>
<protein>
    <submittedName>
        <fullName evidence="1">Uncharacterized protein</fullName>
    </submittedName>
</protein>
<gene>
    <name evidence="1" type="ORF">CR201_G0052856</name>
</gene>
<comment type="caution">
    <text evidence="1">The sequence shown here is derived from an EMBL/GenBank/DDBJ whole genome shotgun (WGS) entry which is preliminary data.</text>
</comment>
<sequence length="85" mass="10413">MENLKEKTHTQHYECYRYQKLQKMGFTEVGSFQEISEAKRQEFYDQCQREEEKLKQRFMQRVKEKEATLKEAKKEVSTEVGYNLH</sequence>
<dbReference type="PANTHER" id="PTHR18884">
    <property type="entry name" value="SEPTIN"/>
    <property type="match status" value="1"/>
</dbReference>
<organism evidence="1">
    <name type="scientific">Pongo abelii</name>
    <name type="common">Sumatran orangutan</name>
    <name type="synonym">Pongo pygmaeus abelii</name>
    <dbReference type="NCBI Taxonomy" id="9601"/>
    <lineage>
        <taxon>Eukaryota</taxon>
        <taxon>Metazoa</taxon>
        <taxon>Chordata</taxon>
        <taxon>Craniata</taxon>
        <taxon>Vertebrata</taxon>
        <taxon>Euteleostomi</taxon>
        <taxon>Mammalia</taxon>
        <taxon>Eutheria</taxon>
        <taxon>Euarchontoglires</taxon>
        <taxon>Primates</taxon>
        <taxon>Haplorrhini</taxon>
        <taxon>Catarrhini</taxon>
        <taxon>Hominidae</taxon>
        <taxon>Pongo</taxon>
    </lineage>
</organism>
<dbReference type="GO" id="GO:0005737">
    <property type="term" value="C:cytoplasm"/>
    <property type="evidence" value="ECO:0007669"/>
    <property type="project" value="UniProtKB-SubCell"/>
</dbReference>
<dbReference type="AlphaFoldDB" id="A0A2J8R8T1"/>
<proteinExistence type="predicted"/>
<dbReference type="EMBL" id="NDHI03003730">
    <property type="protein sequence ID" value="PNJ04925.1"/>
    <property type="molecule type" value="Genomic_DNA"/>
</dbReference>
<accession>A0A2J8R8T1</accession>